<organism evidence="2 3">
    <name type="scientific">Paraburkholderia phenazinium</name>
    <dbReference type="NCBI Taxonomy" id="60549"/>
    <lineage>
        <taxon>Bacteria</taxon>
        <taxon>Pseudomonadati</taxon>
        <taxon>Pseudomonadota</taxon>
        <taxon>Betaproteobacteria</taxon>
        <taxon>Burkholderiales</taxon>
        <taxon>Burkholderiaceae</taxon>
        <taxon>Paraburkholderia</taxon>
    </lineage>
</organism>
<proteinExistence type="predicted"/>
<dbReference type="GO" id="GO:0008999">
    <property type="term" value="F:protein-N-terminal-alanine acetyltransferase activity"/>
    <property type="evidence" value="ECO:0007669"/>
    <property type="project" value="TreeGrafter"/>
</dbReference>
<dbReference type="GO" id="GO:1990189">
    <property type="term" value="F:protein N-terminal-serine acetyltransferase activity"/>
    <property type="evidence" value="ECO:0007669"/>
    <property type="project" value="TreeGrafter"/>
</dbReference>
<accession>A0A1N6JWZ6</accession>
<keyword evidence="2" id="KW-0808">Transferase</keyword>
<dbReference type="InterPro" id="IPR000182">
    <property type="entry name" value="GNAT_dom"/>
</dbReference>
<dbReference type="GO" id="GO:0005737">
    <property type="term" value="C:cytoplasm"/>
    <property type="evidence" value="ECO:0007669"/>
    <property type="project" value="TreeGrafter"/>
</dbReference>
<dbReference type="PROSITE" id="PS51186">
    <property type="entry name" value="GNAT"/>
    <property type="match status" value="1"/>
</dbReference>
<evidence type="ECO:0000259" key="1">
    <source>
        <dbReference type="PROSITE" id="PS51186"/>
    </source>
</evidence>
<feature type="domain" description="N-acetyltransferase" evidence="1">
    <location>
        <begin position="15"/>
        <end position="186"/>
    </location>
</feature>
<dbReference type="InterPro" id="IPR016181">
    <property type="entry name" value="Acyl_CoA_acyltransferase"/>
</dbReference>
<dbReference type="PANTHER" id="PTHR43441:SF3">
    <property type="entry name" value="ACETYLTRANSFERASE"/>
    <property type="match status" value="1"/>
</dbReference>
<name>A0A1N6JWZ6_9BURK</name>
<dbReference type="EMBL" id="FSRM01000002">
    <property type="protein sequence ID" value="SIO48667.1"/>
    <property type="molecule type" value="Genomic_DNA"/>
</dbReference>
<dbReference type="Gene3D" id="3.40.630.30">
    <property type="match status" value="1"/>
</dbReference>
<dbReference type="Proteomes" id="UP000184693">
    <property type="component" value="Unassembled WGS sequence"/>
</dbReference>
<reference evidence="2 3" key="1">
    <citation type="submission" date="2016-11" db="EMBL/GenBank/DDBJ databases">
        <authorList>
            <person name="Jaros S."/>
            <person name="Januszkiewicz K."/>
            <person name="Wedrychowicz H."/>
        </authorList>
    </citation>
    <scope>NUCLEOTIDE SEQUENCE [LARGE SCALE GENOMIC DNA]</scope>
    <source>
        <strain evidence="2 3">GAS86</strain>
    </source>
</reference>
<dbReference type="PANTHER" id="PTHR43441">
    <property type="entry name" value="RIBOSOMAL-PROTEIN-SERINE ACETYLTRANSFERASE"/>
    <property type="match status" value="1"/>
</dbReference>
<sequence length="186" mass="20550">MTSPTLPTSFETDRLVIRCPRSGDGPDLFDAVVDALTELRRFPASLPWALETPSIETSESFCLAGSANFQAGKDFPFLFIDKTSRMVVGSGGLHRPRWTVPAFELGFWGRSSHVGRGLFSEAANGLANYAFANFGAKRVEAICDDLNERSIRVCERIGMQLEGVLRQERRASDGSLRNTRIYSKLA</sequence>
<dbReference type="Pfam" id="PF13302">
    <property type="entry name" value="Acetyltransf_3"/>
    <property type="match status" value="1"/>
</dbReference>
<dbReference type="SUPFAM" id="SSF55729">
    <property type="entry name" value="Acyl-CoA N-acyltransferases (Nat)"/>
    <property type="match status" value="1"/>
</dbReference>
<evidence type="ECO:0000313" key="3">
    <source>
        <dbReference type="Proteomes" id="UP000184693"/>
    </source>
</evidence>
<evidence type="ECO:0000313" key="2">
    <source>
        <dbReference type="EMBL" id="SIO48667.1"/>
    </source>
</evidence>
<gene>
    <name evidence="2" type="ORF">SAMN05444168_5262</name>
</gene>
<dbReference type="InterPro" id="IPR051908">
    <property type="entry name" value="Ribosomal_N-acetyltransferase"/>
</dbReference>
<dbReference type="AlphaFoldDB" id="A0A1N6JWZ6"/>
<protein>
    <submittedName>
        <fullName evidence="2">Protein N-acetyltransferase, RimJ/RimL family</fullName>
    </submittedName>
</protein>